<evidence type="ECO:0000256" key="1">
    <source>
        <dbReference type="ARBA" id="ARBA00011245"/>
    </source>
</evidence>
<dbReference type="Proteomes" id="UP000294575">
    <property type="component" value="Unassembled WGS sequence"/>
</dbReference>
<dbReference type="OrthoDB" id="7025041at2"/>
<keyword evidence="2" id="KW-0813">Transport</keyword>
<evidence type="ECO:0000313" key="5">
    <source>
        <dbReference type="EMBL" id="TDQ37320.1"/>
    </source>
</evidence>
<keyword evidence="6" id="KW-1185">Reference proteome</keyword>
<organism evidence="5 6">
    <name type="scientific">Thiopseudomonas denitrificans</name>
    <dbReference type="NCBI Taxonomy" id="1501432"/>
    <lineage>
        <taxon>Bacteria</taxon>
        <taxon>Pseudomonadati</taxon>
        <taxon>Pseudomonadota</taxon>
        <taxon>Gammaproteobacteria</taxon>
        <taxon>Pseudomonadales</taxon>
        <taxon>Pseudomonadaceae</taxon>
        <taxon>Thiopseudomonas</taxon>
    </lineage>
</organism>
<dbReference type="InterPro" id="IPR029046">
    <property type="entry name" value="LolA/LolB/LppX"/>
</dbReference>
<proteinExistence type="predicted"/>
<keyword evidence="4" id="KW-0653">Protein transport</keyword>
<evidence type="ECO:0000313" key="6">
    <source>
        <dbReference type="Proteomes" id="UP000294575"/>
    </source>
</evidence>
<comment type="caution">
    <text evidence="5">The sequence shown here is derived from an EMBL/GenBank/DDBJ whole genome shotgun (WGS) entry which is preliminary data.</text>
</comment>
<dbReference type="GO" id="GO:0015031">
    <property type="term" value="P:protein transport"/>
    <property type="evidence" value="ECO:0007669"/>
    <property type="project" value="UniProtKB-KW"/>
</dbReference>
<dbReference type="EMBL" id="SNYK01000008">
    <property type="protein sequence ID" value="TDQ37320.1"/>
    <property type="molecule type" value="Genomic_DNA"/>
</dbReference>
<reference evidence="5 6" key="1">
    <citation type="submission" date="2019-03" db="EMBL/GenBank/DDBJ databases">
        <title>Genomic Encyclopedia of Type Strains, Phase IV (KMG-IV): sequencing the most valuable type-strain genomes for metagenomic binning, comparative biology and taxonomic classification.</title>
        <authorList>
            <person name="Goeker M."/>
        </authorList>
    </citation>
    <scope>NUCLEOTIDE SEQUENCE [LARGE SCALE GENOMIC DNA]</scope>
    <source>
        <strain evidence="5 6">DSM 28679</strain>
    </source>
</reference>
<protein>
    <submittedName>
        <fullName evidence="5">Outer membrane lipoprotein carrier protein LolA</fullName>
    </submittedName>
</protein>
<dbReference type="InterPro" id="IPR004564">
    <property type="entry name" value="OM_lipoprot_carrier_LolA-like"/>
</dbReference>
<dbReference type="CDD" id="cd16325">
    <property type="entry name" value="LolA"/>
    <property type="match status" value="1"/>
</dbReference>
<accession>A0A4R6TUC8</accession>
<sequence>MWIRYALAAFWLVSTGVFAFDEEQLAQQLAQVQVLRGDFVQEKHLRGLPQPLRSHGRFVLSRDGLLWDLDKPLPRRYRISPQGVALWQDGRWQVQGNQDAAARQSRLFLSVLQGDQQGLREEFDLQVQGSEDDWLLSLLPKSLLLKQIFQRIEVRGGQYVRSIELLESQGDRTLMQMQDIRPDTELSSDEQAAFAD</sequence>
<keyword evidence="5" id="KW-0449">Lipoprotein</keyword>
<evidence type="ECO:0000256" key="3">
    <source>
        <dbReference type="ARBA" id="ARBA00022729"/>
    </source>
</evidence>
<dbReference type="SUPFAM" id="SSF89392">
    <property type="entry name" value="Prokaryotic lipoproteins and lipoprotein localization factors"/>
    <property type="match status" value="1"/>
</dbReference>
<dbReference type="RefSeq" id="WP_101495794.1">
    <property type="nucleotide sequence ID" value="NZ_LNJZ01000003.1"/>
</dbReference>
<dbReference type="Gene3D" id="2.50.20.10">
    <property type="entry name" value="Lipoprotein localisation LolA/LolB/LppX"/>
    <property type="match status" value="1"/>
</dbReference>
<evidence type="ECO:0000256" key="4">
    <source>
        <dbReference type="ARBA" id="ARBA00022927"/>
    </source>
</evidence>
<gene>
    <name evidence="5" type="ORF">DFQ45_108100</name>
</gene>
<keyword evidence="3" id="KW-0732">Signal</keyword>
<comment type="subunit">
    <text evidence="1">Monomer.</text>
</comment>
<name>A0A4R6TUC8_9GAMM</name>
<dbReference type="Pfam" id="PF03548">
    <property type="entry name" value="LolA"/>
    <property type="match status" value="1"/>
</dbReference>
<dbReference type="AlphaFoldDB" id="A0A4R6TUC8"/>
<evidence type="ECO:0000256" key="2">
    <source>
        <dbReference type="ARBA" id="ARBA00022448"/>
    </source>
</evidence>